<dbReference type="Proteomes" id="UP000527860">
    <property type="component" value="Unassembled WGS sequence"/>
</dbReference>
<feature type="transmembrane region" description="Helical" evidence="1">
    <location>
        <begin position="12"/>
        <end position="32"/>
    </location>
</feature>
<dbReference type="EMBL" id="JABEVU030000001">
    <property type="protein sequence ID" value="MDB0579023.1"/>
    <property type="molecule type" value="Genomic_DNA"/>
</dbReference>
<gene>
    <name evidence="4" type="ORF">CFN03_02105</name>
    <name evidence="3" type="ORF">F7P68_0000540</name>
    <name evidence="2" type="ORF">SN16_00535</name>
</gene>
<reference evidence="3 7" key="5">
    <citation type="submission" date="2022-12" db="EMBL/GenBank/DDBJ databases">
        <title>Genome analysis and biological profiling of marine Salinicoccus roseus MOSEL-ME25.</title>
        <authorList>
            <person name="Mirza F.T."/>
            <person name="Xie Y."/>
            <person name="Shinwari Z.K."/>
        </authorList>
    </citation>
    <scope>NUCLEOTIDE SEQUENCE [LARGE SCALE GENOMIC DNA]</scope>
    <source>
        <strain evidence="3 7">MOSEL-ME25</strain>
    </source>
</reference>
<evidence type="ECO:0000313" key="3">
    <source>
        <dbReference type="EMBL" id="MDB0579023.1"/>
    </source>
</evidence>
<protein>
    <submittedName>
        <fullName evidence="3">Type II secretion system protein</fullName>
    </submittedName>
</protein>
<sequence length="89" mass="10493">MKDKGFMLVDSLLAMLIFGIIISVLMPAVMMLEQTMTESEEALEFNRRLYLEILSHEDFEAFRRSTSSYMIHDNRICSIKNEKRCAYFE</sequence>
<evidence type="ECO:0000313" key="6">
    <source>
        <dbReference type="Proteomes" id="UP000216682"/>
    </source>
</evidence>
<dbReference type="RefSeq" id="WP_040104665.1">
    <property type="nucleotide sequence ID" value="NZ_BMCA01000001.1"/>
</dbReference>
<reference evidence="7" key="3">
    <citation type="submission" date="2020-04" db="EMBL/GenBank/DDBJ databases">
        <title>Genome analysis and biological profiling of marine Cellulosimicrobium funkei MOSEL-ME6.</title>
        <authorList>
            <person name="Tanveer F."/>
            <person name="Xie Y."/>
            <person name="Shinwari Z.K."/>
        </authorList>
    </citation>
    <scope>NUCLEOTIDE SEQUENCE [LARGE SCALE GENOMIC DNA]</scope>
    <source>
        <strain evidence="7">MOSEL-ME25</strain>
    </source>
</reference>
<dbReference type="OrthoDB" id="2418324at2"/>
<keyword evidence="1" id="KW-0472">Membrane</keyword>
<comment type="caution">
    <text evidence="2">The sequence shown here is derived from an EMBL/GenBank/DDBJ whole genome shotgun (WGS) entry which is preliminary data.</text>
</comment>
<reference evidence="4 6" key="2">
    <citation type="submission" date="2017-07" db="EMBL/GenBank/DDBJ databases">
        <title>Shotgun whole genome sequences of three halophilic bacterial isolates.</title>
        <authorList>
            <person name="Pozzo T."/>
            <person name="Higdon S.M."/>
            <person name="Quillaguaman J."/>
        </authorList>
    </citation>
    <scope>NUCLEOTIDE SEQUENCE [LARGE SCALE GENOMIC DNA]</scope>
    <source>
        <strain evidence="4 6">BU-1</strain>
    </source>
</reference>
<evidence type="ECO:0000313" key="4">
    <source>
        <dbReference type="EMBL" id="OZT78097.1"/>
    </source>
</evidence>
<dbReference type="EMBL" id="NPEZ01000001">
    <property type="protein sequence ID" value="OZT78097.1"/>
    <property type="molecule type" value="Genomic_DNA"/>
</dbReference>
<dbReference type="STRING" id="45670.SN16_00535"/>
<keyword evidence="7" id="KW-1185">Reference proteome</keyword>
<dbReference type="EMBL" id="JXII01000001">
    <property type="protein sequence ID" value="KIH71890.1"/>
    <property type="molecule type" value="Genomic_DNA"/>
</dbReference>
<name>A0A0C2HDZ7_9STAP</name>
<keyword evidence="1" id="KW-1133">Transmembrane helix</keyword>
<dbReference type="Proteomes" id="UP000031546">
    <property type="component" value="Unassembled WGS sequence"/>
</dbReference>
<evidence type="ECO:0000313" key="5">
    <source>
        <dbReference type="Proteomes" id="UP000031546"/>
    </source>
</evidence>
<reference evidence="3" key="4">
    <citation type="submission" date="2020-04" db="EMBL/GenBank/DDBJ databases">
        <authorList>
            <person name="Tanveer F."/>
            <person name="Xie Y."/>
            <person name="Shinwari Z.K."/>
        </authorList>
    </citation>
    <scope>NUCLEOTIDE SEQUENCE</scope>
    <source>
        <strain evidence="3">MOSEL-ME25</strain>
    </source>
</reference>
<evidence type="ECO:0000313" key="7">
    <source>
        <dbReference type="Proteomes" id="UP000527860"/>
    </source>
</evidence>
<dbReference type="AlphaFoldDB" id="A0A0C2HDZ7"/>
<dbReference type="GeneID" id="77844026"/>
<organism evidence="2 5">
    <name type="scientific">Salinicoccus roseus</name>
    <dbReference type="NCBI Taxonomy" id="45670"/>
    <lineage>
        <taxon>Bacteria</taxon>
        <taxon>Bacillati</taxon>
        <taxon>Bacillota</taxon>
        <taxon>Bacilli</taxon>
        <taxon>Bacillales</taxon>
        <taxon>Staphylococcaceae</taxon>
        <taxon>Salinicoccus</taxon>
    </lineage>
</organism>
<dbReference type="Proteomes" id="UP000216682">
    <property type="component" value="Unassembled WGS sequence"/>
</dbReference>
<proteinExistence type="predicted"/>
<evidence type="ECO:0000256" key="1">
    <source>
        <dbReference type="SAM" id="Phobius"/>
    </source>
</evidence>
<accession>A0A0C2HDZ7</accession>
<evidence type="ECO:0000313" key="2">
    <source>
        <dbReference type="EMBL" id="KIH71890.1"/>
    </source>
</evidence>
<reference evidence="2 5" key="1">
    <citation type="submission" date="2015-01" db="EMBL/GenBank/DDBJ databases">
        <title>Genome sequences of high lactate-tolerant strain Salinicoccus roseus W12 with industrial interest.</title>
        <authorList>
            <person name="Wang H."/>
            <person name="Yu B."/>
        </authorList>
    </citation>
    <scope>NUCLEOTIDE SEQUENCE [LARGE SCALE GENOMIC DNA]</scope>
    <source>
        <strain evidence="2 5">W12</strain>
    </source>
</reference>
<keyword evidence="1" id="KW-0812">Transmembrane</keyword>